<sequence length="116" mass="13282">MADVTRLLDSKATIAQMRERRRIAEWLRKIADHIERGEAETDPFCAVLTLIGRKQSEVLVLGMAEKNEIAEAATTLFRHAINPSGEQSHSMYPRNFVQFLRDWQSAEVLINAMKNK</sequence>
<protein>
    <submittedName>
        <fullName evidence="1">Uncharacterized protein</fullName>
    </submittedName>
</protein>
<dbReference type="RefSeq" id="WP_166453195.1">
    <property type="nucleotide sequence ID" value="NZ_JAAOMA010000034.1"/>
</dbReference>
<evidence type="ECO:0000313" key="2">
    <source>
        <dbReference type="Proteomes" id="UP001515641"/>
    </source>
</evidence>
<organism evidence="1 2">
    <name type="scientific">Chromobacterium fluminis</name>
    <dbReference type="NCBI Taxonomy" id="3044269"/>
    <lineage>
        <taxon>Bacteria</taxon>
        <taxon>Pseudomonadati</taxon>
        <taxon>Pseudomonadota</taxon>
        <taxon>Betaproteobacteria</taxon>
        <taxon>Neisseriales</taxon>
        <taxon>Chromobacteriaceae</taxon>
        <taxon>Chromobacterium</taxon>
    </lineage>
</organism>
<dbReference type="EMBL" id="JAAOMA010000034">
    <property type="protein sequence ID" value="NHR07384.1"/>
    <property type="molecule type" value="Genomic_DNA"/>
</dbReference>
<reference evidence="1 2" key="1">
    <citation type="submission" date="2020-03" db="EMBL/GenBank/DDBJ databases">
        <title>Draft genome sequence of environmentally isolated cultures.</title>
        <authorList>
            <person name="Wilson H.S."/>
            <person name="De Leon M.E."/>
        </authorList>
    </citation>
    <scope>NUCLEOTIDE SEQUENCE [LARGE SCALE GENOMIC DNA]</scope>
    <source>
        <strain evidence="1 2">HSC-31F16</strain>
    </source>
</reference>
<name>A0ABX0L6X7_9NEIS</name>
<gene>
    <name evidence="1" type="ORF">HA052_19525</name>
</gene>
<dbReference type="Proteomes" id="UP001515641">
    <property type="component" value="Unassembled WGS sequence"/>
</dbReference>
<evidence type="ECO:0000313" key="1">
    <source>
        <dbReference type="EMBL" id="NHR07384.1"/>
    </source>
</evidence>
<keyword evidence="2" id="KW-1185">Reference proteome</keyword>
<proteinExistence type="predicted"/>
<accession>A0ABX0L6X7</accession>
<comment type="caution">
    <text evidence="1">The sequence shown here is derived from an EMBL/GenBank/DDBJ whole genome shotgun (WGS) entry which is preliminary data.</text>
</comment>